<gene>
    <name evidence="2" type="ORF">ESY86_07175</name>
</gene>
<protein>
    <submittedName>
        <fullName evidence="2">DUF4274 domain-containing protein</fullName>
    </submittedName>
</protein>
<evidence type="ECO:0000313" key="2">
    <source>
        <dbReference type="EMBL" id="TXD89728.1"/>
    </source>
</evidence>
<name>A0A5C6ZHX3_9FLAO</name>
<comment type="caution">
    <text evidence="2">The sequence shown here is derived from an EMBL/GenBank/DDBJ whole genome shotgun (WGS) entry which is preliminary data.</text>
</comment>
<dbReference type="Proteomes" id="UP000321578">
    <property type="component" value="Unassembled WGS sequence"/>
</dbReference>
<evidence type="ECO:0000313" key="3">
    <source>
        <dbReference type="Proteomes" id="UP000321578"/>
    </source>
</evidence>
<dbReference type="Pfam" id="PF14096">
    <property type="entry name" value="DUF4274"/>
    <property type="match status" value="1"/>
</dbReference>
<sequence>MVLNWIVESPKCDKATASLMVLSADPDLYFDHTAETIQDFEKTVWNLLQKILEKFRENEFKNSN</sequence>
<proteinExistence type="predicted"/>
<reference evidence="2 3" key="1">
    <citation type="submission" date="2019-08" db="EMBL/GenBank/DDBJ databases">
        <title>Genomes of Subsaximicrobium wynnwilliamsii strains.</title>
        <authorList>
            <person name="Bowman J.P."/>
        </authorList>
    </citation>
    <scope>NUCLEOTIDE SEQUENCE [LARGE SCALE GENOMIC DNA]</scope>
    <source>
        <strain evidence="2 3">2-80-2</strain>
    </source>
</reference>
<dbReference type="AlphaFoldDB" id="A0A5C6ZHX3"/>
<keyword evidence="3" id="KW-1185">Reference proteome</keyword>
<evidence type="ECO:0000259" key="1">
    <source>
        <dbReference type="Pfam" id="PF14096"/>
    </source>
</evidence>
<accession>A0A5C6ZHX3</accession>
<feature type="domain" description="DUF4274" evidence="1">
    <location>
        <begin position="2"/>
        <end position="55"/>
    </location>
</feature>
<organism evidence="2 3">
    <name type="scientific">Subsaximicrobium wynnwilliamsii</name>
    <dbReference type="NCBI Taxonomy" id="291179"/>
    <lineage>
        <taxon>Bacteria</taxon>
        <taxon>Pseudomonadati</taxon>
        <taxon>Bacteroidota</taxon>
        <taxon>Flavobacteriia</taxon>
        <taxon>Flavobacteriales</taxon>
        <taxon>Flavobacteriaceae</taxon>
        <taxon>Subsaximicrobium</taxon>
    </lineage>
</organism>
<dbReference type="OrthoDB" id="269804at2"/>
<dbReference type="InterPro" id="IPR025369">
    <property type="entry name" value="DUF4274"/>
</dbReference>
<dbReference type="EMBL" id="VORO01000006">
    <property type="protein sequence ID" value="TXD89728.1"/>
    <property type="molecule type" value="Genomic_DNA"/>
</dbReference>